<keyword evidence="8" id="KW-1185">Reference proteome</keyword>
<dbReference type="PANTHER" id="PTHR44051:SF9">
    <property type="entry name" value="GLUTATHIONE S-TRANSFERASE 1"/>
    <property type="match status" value="1"/>
</dbReference>
<evidence type="ECO:0000313" key="8">
    <source>
        <dbReference type="Proteomes" id="UP000001868"/>
    </source>
</evidence>
<dbReference type="GO" id="GO:0004601">
    <property type="term" value="F:peroxidase activity"/>
    <property type="evidence" value="ECO:0007669"/>
    <property type="project" value="UniProtKB-ARBA"/>
</dbReference>
<dbReference type="GO" id="GO:0004364">
    <property type="term" value="F:glutathione transferase activity"/>
    <property type="evidence" value="ECO:0007669"/>
    <property type="project" value="UniProtKB-EC"/>
</dbReference>
<evidence type="ECO:0000256" key="3">
    <source>
        <dbReference type="ARBA" id="ARBA00047960"/>
    </source>
</evidence>
<dbReference type="AlphaFoldDB" id="B4RA49"/>
<evidence type="ECO:0000259" key="6">
    <source>
        <dbReference type="PROSITE" id="PS50405"/>
    </source>
</evidence>
<dbReference type="Gene3D" id="1.20.1050.10">
    <property type="match status" value="1"/>
</dbReference>
<dbReference type="eggNOG" id="COG0625">
    <property type="taxonomic scope" value="Bacteria"/>
</dbReference>
<dbReference type="PROSITE" id="PS50405">
    <property type="entry name" value="GST_CTER"/>
    <property type="match status" value="1"/>
</dbReference>
<dbReference type="CDD" id="cd03046">
    <property type="entry name" value="GST_N_GTT1_like"/>
    <property type="match status" value="1"/>
</dbReference>
<evidence type="ECO:0000256" key="1">
    <source>
        <dbReference type="ARBA" id="ARBA00012452"/>
    </source>
</evidence>
<dbReference type="InterPro" id="IPR036282">
    <property type="entry name" value="Glutathione-S-Trfase_C_sf"/>
</dbReference>
<dbReference type="PROSITE" id="PS50404">
    <property type="entry name" value="GST_NTER"/>
    <property type="match status" value="1"/>
</dbReference>
<evidence type="ECO:0000259" key="5">
    <source>
        <dbReference type="PROSITE" id="PS50404"/>
    </source>
</evidence>
<dbReference type="CDD" id="cd03189">
    <property type="entry name" value="GST_C_GTT1_like"/>
    <property type="match status" value="1"/>
</dbReference>
<name>B4RA49_PHEZH</name>
<dbReference type="GO" id="GO:0005737">
    <property type="term" value="C:cytoplasm"/>
    <property type="evidence" value="ECO:0007669"/>
    <property type="project" value="UniProtKB-ARBA"/>
</dbReference>
<dbReference type="SFLD" id="SFLDS00019">
    <property type="entry name" value="Glutathione_Transferase_(cytos"/>
    <property type="match status" value="1"/>
</dbReference>
<feature type="domain" description="GST C-terminal" evidence="6">
    <location>
        <begin position="105"/>
        <end position="224"/>
    </location>
</feature>
<dbReference type="InterPro" id="IPR004046">
    <property type="entry name" value="GST_C"/>
</dbReference>
<keyword evidence="2 7" id="KW-0808">Transferase</keyword>
<accession>B4RA49</accession>
<dbReference type="Pfam" id="PF02798">
    <property type="entry name" value="GST_N"/>
    <property type="match status" value="1"/>
</dbReference>
<evidence type="ECO:0000313" key="7">
    <source>
        <dbReference type="EMBL" id="ACG79553.1"/>
    </source>
</evidence>
<evidence type="ECO:0000256" key="4">
    <source>
        <dbReference type="RuleBase" id="RU003494"/>
    </source>
</evidence>
<dbReference type="SFLD" id="SFLDG01150">
    <property type="entry name" value="Main.1:_Beta-like"/>
    <property type="match status" value="1"/>
</dbReference>
<dbReference type="STRING" id="450851.PHZ_c3144"/>
<dbReference type="Gene3D" id="3.40.30.10">
    <property type="entry name" value="Glutaredoxin"/>
    <property type="match status" value="1"/>
</dbReference>
<dbReference type="InterPro" id="IPR004045">
    <property type="entry name" value="Glutathione_S-Trfase_N"/>
</dbReference>
<comment type="catalytic activity">
    <reaction evidence="3">
        <text>RX + glutathione = an S-substituted glutathione + a halide anion + H(+)</text>
        <dbReference type="Rhea" id="RHEA:16437"/>
        <dbReference type="ChEBI" id="CHEBI:15378"/>
        <dbReference type="ChEBI" id="CHEBI:16042"/>
        <dbReference type="ChEBI" id="CHEBI:17792"/>
        <dbReference type="ChEBI" id="CHEBI:57925"/>
        <dbReference type="ChEBI" id="CHEBI:90779"/>
        <dbReference type="EC" id="2.5.1.18"/>
    </reaction>
</comment>
<dbReference type="SUPFAM" id="SSF47616">
    <property type="entry name" value="GST C-terminal domain-like"/>
    <property type="match status" value="1"/>
</dbReference>
<sequence>MAPWRRVSQAPVLRKGTPMIVVHHLNDSRSQRVLWLLEELGAPYEIRRYERDAVTRLAPPELKAVHPLGKSPVITDDGRTVHESGAIIDYLIRRHGGGRLAPAAGSDAYEIYSQWMHYAEGSAMLPLMLQLYVGRLGEAGAPLQPRIDSEIANHVGYIDQALAGRDWLLGAELTGADIQLSFVGEVAGVFGRLAAFPNVAAWVERFQARPAYRTALEKGGAYSFARG</sequence>
<dbReference type="Pfam" id="PF00043">
    <property type="entry name" value="GST_C"/>
    <property type="match status" value="1"/>
</dbReference>
<dbReference type="HOGENOM" id="CLU_011226_15_4_5"/>
<dbReference type="KEGG" id="pzu:PHZ_c3144"/>
<dbReference type="Proteomes" id="UP000001868">
    <property type="component" value="Chromosome"/>
</dbReference>
<dbReference type="InterPro" id="IPR040079">
    <property type="entry name" value="Glutathione_S-Trfase"/>
</dbReference>
<protein>
    <recommendedName>
        <fullName evidence="1">glutathione transferase</fullName>
        <ecNumber evidence="1">2.5.1.18</ecNumber>
    </recommendedName>
</protein>
<gene>
    <name evidence="7" type="ordered locus">PHZ_c3144</name>
</gene>
<reference evidence="7 8" key="1">
    <citation type="journal article" date="2008" name="BMC Genomics">
        <title>Complete genome of Phenylobacterium zucineum - a novel facultative intracellular bacterium isolated from human erythroleukemia cell line K562.</title>
        <authorList>
            <person name="Luo Y."/>
            <person name="Xu X."/>
            <person name="Ding Z."/>
            <person name="Liu Z."/>
            <person name="Zhang B."/>
            <person name="Yan Z."/>
            <person name="Sun J."/>
            <person name="Hu S."/>
            <person name="Hu X."/>
        </authorList>
    </citation>
    <scope>NUCLEOTIDE SEQUENCE [LARGE SCALE GENOMIC DNA]</scope>
    <source>
        <strain evidence="7 8">HLK1</strain>
    </source>
</reference>
<dbReference type="EC" id="2.5.1.18" evidence="1"/>
<dbReference type="SFLD" id="SFLDG00358">
    <property type="entry name" value="Main_(cytGST)"/>
    <property type="match status" value="1"/>
</dbReference>
<feature type="domain" description="GST N-terminal" evidence="5">
    <location>
        <begin position="17"/>
        <end position="99"/>
    </location>
</feature>
<dbReference type="InterPro" id="IPR036249">
    <property type="entry name" value="Thioredoxin-like_sf"/>
</dbReference>
<dbReference type="FunFam" id="3.40.30.10:FF:000156">
    <property type="entry name" value="Glutathione S-transferase 1"/>
    <property type="match status" value="1"/>
</dbReference>
<comment type="similarity">
    <text evidence="4">Belongs to the GST superfamily.</text>
</comment>
<dbReference type="PANTHER" id="PTHR44051">
    <property type="entry name" value="GLUTATHIONE S-TRANSFERASE-RELATED"/>
    <property type="match status" value="1"/>
</dbReference>
<organism evidence="7 8">
    <name type="scientific">Phenylobacterium zucineum (strain HLK1)</name>
    <dbReference type="NCBI Taxonomy" id="450851"/>
    <lineage>
        <taxon>Bacteria</taxon>
        <taxon>Pseudomonadati</taxon>
        <taxon>Pseudomonadota</taxon>
        <taxon>Alphaproteobacteria</taxon>
        <taxon>Caulobacterales</taxon>
        <taxon>Caulobacteraceae</taxon>
        <taxon>Phenylobacterium</taxon>
    </lineage>
</organism>
<evidence type="ECO:0000256" key="2">
    <source>
        <dbReference type="ARBA" id="ARBA00022679"/>
    </source>
</evidence>
<proteinExistence type="inferred from homology"/>
<dbReference type="InterPro" id="IPR010987">
    <property type="entry name" value="Glutathione-S-Trfase_C-like"/>
</dbReference>
<dbReference type="EMBL" id="CP000747">
    <property type="protein sequence ID" value="ACG79553.1"/>
    <property type="molecule type" value="Genomic_DNA"/>
</dbReference>
<dbReference type="SUPFAM" id="SSF52833">
    <property type="entry name" value="Thioredoxin-like"/>
    <property type="match status" value="1"/>
</dbReference>